<comment type="catalytic activity">
    <reaction evidence="9 10">
        <text>heme b + 2 H(+) = protoporphyrin IX + Fe(2+)</text>
        <dbReference type="Rhea" id="RHEA:22584"/>
        <dbReference type="ChEBI" id="CHEBI:15378"/>
        <dbReference type="ChEBI" id="CHEBI:29033"/>
        <dbReference type="ChEBI" id="CHEBI:57306"/>
        <dbReference type="ChEBI" id="CHEBI:60344"/>
        <dbReference type="EC" id="4.98.1.1"/>
    </reaction>
</comment>
<keyword evidence="6 9" id="KW-0456">Lyase</keyword>
<evidence type="ECO:0000256" key="8">
    <source>
        <dbReference type="ARBA" id="ARBA00024536"/>
    </source>
</evidence>
<comment type="similarity">
    <text evidence="1 9 10">Belongs to the ferrochelatase family.</text>
</comment>
<dbReference type="GO" id="GO:0005737">
    <property type="term" value="C:cytoplasm"/>
    <property type="evidence" value="ECO:0007669"/>
    <property type="project" value="UniProtKB-SubCell"/>
</dbReference>
<dbReference type="AlphaFoldDB" id="Q20WX2"/>
<dbReference type="KEGG" id="rpc:RPC_4842"/>
<dbReference type="UniPathway" id="UPA00252">
    <property type="reaction ID" value="UER00325"/>
</dbReference>
<evidence type="ECO:0000256" key="1">
    <source>
        <dbReference type="ARBA" id="ARBA00007718"/>
    </source>
</evidence>
<comment type="pathway">
    <text evidence="9 10">Porphyrin-containing compound metabolism; protoheme biosynthesis; protoheme from protoporphyrin-IX: step 1/1.</text>
</comment>
<evidence type="ECO:0000256" key="6">
    <source>
        <dbReference type="ARBA" id="ARBA00023239"/>
    </source>
</evidence>
<dbReference type="InterPro" id="IPR033659">
    <property type="entry name" value="Ferrochelatase_N"/>
</dbReference>
<dbReference type="eggNOG" id="COG0276">
    <property type="taxonomic scope" value="Bacteria"/>
</dbReference>
<gene>
    <name evidence="9" type="primary">hemH</name>
    <name evidence="11" type="ordered locus">RPC_4842</name>
</gene>
<dbReference type="InterPro" id="IPR001015">
    <property type="entry name" value="Ferrochelatase"/>
</dbReference>
<evidence type="ECO:0000256" key="10">
    <source>
        <dbReference type="RuleBase" id="RU000607"/>
    </source>
</evidence>
<dbReference type="GO" id="GO:0046872">
    <property type="term" value="F:metal ion binding"/>
    <property type="evidence" value="ECO:0007669"/>
    <property type="project" value="UniProtKB-KW"/>
</dbReference>
<dbReference type="CDD" id="cd03411">
    <property type="entry name" value="Ferrochelatase_N"/>
    <property type="match status" value="1"/>
</dbReference>
<evidence type="ECO:0000256" key="9">
    <source>
        <dbReference type="HAMAP-Rule" id="MF_00323"/>
    </source>
</evidence>
<proteinExistence type="inferred from homology"/>
<dbReference type="EC" id="4.98.1.1" evidence="9 10"/>
<dbReference type="SUPFAM" id="SSF53800">
    <property type="entry name" value="Chelatase"/>
    <property type="match status" value="1"/>
</dbReference>
<dbReference type="PANTHER" id="PTHR11108:SF1">
    <property type="entry name" value="FERROCHELATASE, MITOCHONDRIAL"/>
    <property type="match status" value="1"/>
</dbReference>
<organism evidence="11">
    <name type="scientific">Rhodopseudomonas palustris (strain BisB18)</name>
    <dbReference type="NCBI Taxonomy" id="316056"/>
    <lineage>
        <taxon>Bacteria</taxon>
        <taxon>Pseudomonadati</taxon>
        <taxon>Pseudomonadota</taxon>
        <taxon>Alphaproteobacteria</taxon>
        <taxon>Hyphomicrobiales</taxon>
        <taxon>Nitrobacteraceae</taxon>
        <taxon>Rhodopseudomonas</taxon>
    </lineage>
</organism>
<dbReference type="GO" id="GO:0006783">
    <property type="term" value="P:heme biosynthetic process"/>
    <property type="evidence" value="ECO:0007669"/>
    <property type="project" value="UniProtKB-UniRule"/>
</dbReference>
<evidence type="ECO:0000256" key="2">
    <source>
        <dbReference type="ARBA" id="ARBA00022490"/>
    </source>
</evidence>
<dbReference type="STRING" id="316056.RPC_4842"/>
<name>Q20WX2_RHOPB</name>
<evidence type="ECO:0000256" key="5">
    <source>
        <dbReference type="ARBA" id="ARBA00023133"/>
    </source>
</evidence>
<evidence type="ECO:0000256" key="4">
    <source>
        <dbReference type="ARBA" id="ARBA00023004"/>
    </source>
</evidence>
<dbReference type="HOGENOM" id="CLU_018884_0_0_5"/>
<keyword evidence="3 9" id="KW-0479">Metal-binding</keyword>
<protein>
    <recommendedName>
        <fullName evidence="9 10">Ferrochelatase</fullName>
        <ecNumber evidence="9 10">4.98.1.1</ecNumber>
    </recommendedName>
    <alternativeName>
        <fullName evidence="9">Heme synthase</fullName>
    </alternativeName>
    <alternativeName>
        <fullName evidence="9">Protoheme ferro-lyase</fullName>
    </alternativeName>
</protein>
<comment type="function">
    <text evidence="9 10">Catalyzes the ferrous insertion into protoporphyrin IX.</text>
</comment>
<reference evidence="11" key="1">
    <citation type="submission" date="2006-03" db="EMBL/GenBank/DDBJ databases">
        <title>Complete sequence of Rhodopseudomonas palustris BisB18.</title>
        <authorList>
            <consortium name="US DOE Joint Genome Institute"/>
            <person name="Copeland A."/>
            <person name="Lucas S."/>
            <person name="Lapidus A."/>
            <person name="Barry K."/>
            <person name="Detter J.C."/>
            <person name="Glavina del Rio T."/>
            <person name="Hammon N."/>
            <person name="Israni S."/>
            <person name="Dalin E."/>
            <person name="Tice H."/>
            <person name="Pitluck S."/>
            <person name="Chain P."/>
            <person name="Malfatti S."/>
            <person name="Shin M."/>
            <person name="Vergez L."/>
            <person name="Schmutz J."/>
            <person name="Larimer F."/>
            <person name="Land M."/>
            <person name="Hauser L."/>
            <person name="Pelletier D.A."/>
            <person name="Kyrpides N."/>
            <person name="Anderson I."/>
            <person name="Oda Y."/>
            <person name="Harwood C.S."/>
            <person name="Richardson P."/>
        </authorList>
    </citation>
    <scope>NUCLEOTIDE SEQUENCE [LARGE SCALE GENOMIC DNA]</scope>
    <source>
        <strain evidence="11">BisB18</strain>
    </source>
</reference>
<comment type="catalytic activity">
    <reaction evidence="8">
        <text>Fe-coproporphyrin III + 2 H(+) = coproporphyrin III + Fe(2+)</text>
        <dbReference type="Rhea" id="RHEA:49572"/>
        <dbReference type="ChEBI" id="CHEBI:15378"/>
        <dbReference type="ChEBI" id="CHEBI:29033"/>
        <dbReference type="ChEBI" id="CHEBI:68438"/>
        <dbReference type="ChEBI" id="CHEBI:131725"/>
        <dbReference type="EC" id="4.99.1.9"/>
    </reaction>
    <physiologicalReaction direction="right-to-left" evidence="8">
        <dbReference type="Rhea" id="RHEA:49574"/>
    </physiologicalReaction>
</comment>
<accession>Q20WX2</accession>
<evidence type="ECO:0000313" key="11">
    <source>
        <dbReference type="EMBL" id="ABD90364.1"/>
    </source>
</evidence>
<keyword evidence="7 9" id="KW-0627">Porphyrin biosynthesis</keyword>
<dbReference type="EMBL" id="CP000301">
    <property type="protein sequence ID" value="ABD90364.1"/>
    <property type="molecule type" value="Genomic_DNA"/>
</dbReference>
<dbReference type="CDD" id="cd00419">
    <property type="entry name" value="Ferrochelatase_C"/>
    <property type="match status" value="1"/>
</dbReference>
<dbReference type="PROSITE" id="PS00534">
    <property type="entry name" value="FERROCHELATASE"/>
    <property type="match status" value="1"/>
</dbReference>
<dbReference type="FunFam" id="3.40.50.1400:FF:000002">
    <property type="entry name" value="Ferrochelatase"/>
    <property type="match status" value="1"/>
</dbReference>
<dbReference type="NCBIfam" id="TIGR00109">
    <property type="entry name" value="hemH"/>
    <property type="match status" value="1"/>
</dbReference>
<dbReference type="HAMAP" id="MF_00323">
    <property type="entry name" value="Ferrochelatase"/>
    <property type="match status" value="1"/>
</dbReference>
<dbReference type="Gene3D" id="3.40.50.1400">
    <property type="match status" value="2"/>
</dbReference>
<sequence>MSKARFRRMLPYLDNIMPTREANRLMTVIVPIHGPEAVADQAPERVGVLLVNLGTPDSADTKGVRDYLREFLSDPRVIENQGIVWKLALNGLILRTRPARKARDYQKIWNNEANESPLKTITRAQADKLAATLTAHDHIVVDWAMRYGNPSMRSRIDALVAQGCNRLLVVPLYPQYSAATSATVCDQAFRVLSEMRAQPTLRVTPPYYRDAAYIDALANSISSHLATLPFEPERIVASFHGMPQAYINKGDPYQSHCIATVDALRERMGLDEKRLMLTFQSRFGFDQWLQPYTDKTIEQLGKDGVRRLAVVMPGFASDCLETLEEIAQENAEIFMHNGGEKFAAVPCLNDSDDGIAVIRQLVLRELEGWL</sequence>
<keyword evidence="5 9" id="KW-0350">Heme biosynthesis</keyword>
<feature type="binding site" evidence="9">
    <location>
        <position position="321"/>
    </location>
    <ligand>
        <name>Fe(2+)</name>
        <dbReference type="ChEBI" id="CHEBI:29033"/>
    </ligand>
</feature>
<keyword evidence="4 9" id="KW-0408">Iron</keyword>
<keyword evidence="2 9" id="KW-0963">Cytoplasm</keyword>
<dbReference type="PANTHER" id="PTHR11108">
    <property type="entry name" value="FERROCHELATASE"/>
    <property type="match status" value="1"/>
</dbReference>
<dbReference type="Pfam" id="PF00762">
    <property type="entry name" value="Ferrochelatase"/>
    <property type="match status" value="1"/>
</dbReference>
<dbReference type="InterPro" id="IPR019772">
    <property type="entry name" value="Ferrochelatase_AS"/>
</dbReference>
<evidence type="ECO:0000256" key="3">
    <source>
        <dbReference type="ARBA" id="ARBA00022723"/>
    </source>
</evidence>
<dbReference type="InterPro" id="IPR033644">
    <property type="entry name" value="Ferrochelatase_C"/>
</dbReference>
<evidence type="ECO:0000256" key="7">
    <source>
        <dbReference type="ARBA" id="ARBA00023244"/>
    </source>
</evidence>
<feature type="binding site" evidence="9">
    <location>
        <position position="240"/>
    </location>
    <ligand>
        <name>Fe(2+)</name>
        <dbReference type="ChEBI" id="CHEBI:29033"/>
    </ligand>
</feature>
<comment type="subcellular location">
    <subcellularLocation>
        <location evidence="9 10">Cytoplasm</location>
    </subcellularLocation>
</comment>
<dbReference type="GO" id="GO:0004325">
    <property type="term" value="F:ferrochelatase activity"/>
    <property type="evidence" value="ECO:0007669"/>
    <property type="project" value="UniProtKB-UniRule"/>
</dbReference>